<reference evidence="1" key="1">
    <citation type="submission" date="2021-01" db="EMBL/GenBank/DDBJ databases">
        <authorList>
            <person name="Corre E."/>
            <person name="Pelletier E."/>
            <person name="Niang G."/>
            <person name="Scheremetjew M."/>
            <person name="Finn R."/>
            <person name="Kale V."/>
            <person name="Holt S."/>
            <person name="Cochrane G."/>
            <person name="Meng A."/>
            <person name="Brown T."/>
            <person name="Cohen L."/>
        </authorList>
    </citation>
    <scope>NUCLEOTIDE SEQUENCE</scope>
    <source>
        <strain evidence="1">SPMC142</strain>
    </source>
</reference>
<dbReference type="EMBL" id="HBIQ01021008">
    <property type="protein sequence ID" value="CAE0534127.1"/>
    <property type="molecule type" value="Transcribed_RNA"/>
</dbReference>
<protein>
    <submittedName>
        <fullName evidence="1">Uncharacterized protein</fullName>
    </submittedName>
</protein>
<name>A0A7S3W3D2_9SPIT</name>
<sequence>MAAKEEAKAKAAPAKKGGKDPFVPQTALKDVYYHFCDRKTKLMPLSDVPYVLRACGLIIYGEEEKKIKAEVEKVDGLGKPVSFKTMQDWMEENQKAYVRSYDDAYNALGTLCHEGIIGDKVYNITMPHLRHLVGEVGDKIKPETFDKILKADPLPEAQQHKCTLDEFITWLQK</sequence>
<gene>
    <name evidence="1" type="ORF">SACU0126_LOCUS7013</name>
</gene>
<organism evidence="1">
    <name type="scientific">Strombidinopsis acuminata</name>
    <dbReference type="NCBI Taxonomy" id="141414"/>
    <lineage>
        <taxon>Eukaryota</taxon>
        <taxon>Sar</taxon>
        <taxon>Alveolata</taxon>
        <taxon>Ciliophora</taxon>
        <taxon>Intramacronucleata</taxon>
        <taxon>Spirotrichea</taxon>
        <taxon>Choreotrichia</taxon>
        <taxon>Choreotrichida</taxon>
        <taxon>Strombidinopsidae</taxon>
        <taxon>Strombidinopsis</taxon>
    </lineage>
</organism>
<proteinExistence type="predicted"/>
<dbReference type="AlphaFoldDB" id="A0A7S3W3D2"/>
<evidence type="ECO:0000313" key="1">
    <source>
        <dbReference type="EMBL" id="CAE0534127.1"/>
    </source>
</evidence>
<accession>A0A7S3W3D2</accession>